<gene>
    <name evidence="9" type="ORF">KFL_000310390</name>
</gene>
<feature type="transmembrane region" description="Helical" evidence="8">
    <location>
        <begin position="6"/>
        <end position="25"/>
    </location>
</feature>
<evidence type="ECO:0000256" key="1">
    <source>
        <dbReference type="ARBA" id="ARBA00004389"/>
    </source>
</evidence>
<dbReference type="Proteomes" id="UP000054558">
    <property type="component" value="Unassembled WGS sequence"/>
</dbReference>
<evidence type="ECO:0000256" key="4">
    <source>
        <dbReference type="ARBA" id="ARBA00022692"/>
    </source>
</evidence>
<evidence type="ECO:0000256" key="3">
    <source>
        <dbReference type="ARBA" id="ARBA00017467"/>
    </source>
</evidence>
<sequence>MKLEAILLALVLAAVAFGLRVLFVLRQSSRNRHAKKRKASEPCTTLIVLGSGGHTAEMLTLIDALDRTRYSPRWYVAAKTDTMSLNRAMAAEGAAEQQQAKVRRGPAKTAHYRSIPRSREVGQSYLTSVWTTLVALWAAVALVFRIRPELILCNGPGTCLPICVGGFLLKVFGLRDVKLVYVESIARVKKLSLTGLIFYRLGLMDQIFVQWPSLCKSYPRTKYVGRLM</sequence>
<dbReference type="Pfam" id="PF08660">
    <property type="entry name" value="Alg14"/>
    <property type="match status" value="1"/>
</dbReference>
<dbReference type="AlphaFoldDB" id="A0A1Y1HQM2"/>
<evidence type="ECO:0000256" key="6">
    <source>
        <dbReference type="ARBA" id="ARBA00022989"/>
    </source>
</evidence>
<evidence type="ECO:0000256" key="7">
    <source>
        <dbReference type="ARBA" id="ARBA00023136"/>
    </source>
</evidence>
<keyword evidence="9" id="KW-0328">Glycosyltransferase</keyword>
<dbReference type="STRING" id="105231.A0A1Y1HQM2"/>
<dbReference type="InterPro" id="IPR013969">
    <property type="entry name" value="Oligosacch_biosynth_Alg14"/>
</dbReference>
<reference evidence="9 10" key="1">
    <citation type="journal article" date="2014" name="Nat. Commun.">
        <title>Klebsormidium flaccidum genome reveals primary factors for plant terrestrial adaptation.</title>
        <authorList>
            <person name="Hori K."/>
            <person name="Maruyama F."/>
            <person name="Fujisawa T."/>
            <person name="Togashi T."/>
            <person name="Yamamoto N."/>
            <person name="Seo M."/>
            <person name="Sato S."/>
            <person name="Yamada T."/>
            <person name="Mori H."/>
            <person name="Tajima N."/>
            <person name="Moriyama T."/>
            <person name="Ikeuchi M."/>
            <person name="Watanabe M."/>
            <person name="Wada H."/>
            <person name="Kobayashi K."/>
            <person name="Saito M."/>
            <person name="Masuda T."/>
            <person name="Sasaki-Sekimoto Y."/>
            <person name="Mashiguchi K."/>
            <person name="Awai K."/>
            <person name="Shimojima M."/>
            <person name="Masuda S."/>
            <person name="Iwai M."/>
            <person name="Nobusawa T."/>
            <person name="Narise T."/>
            <person name="Kondo S."/>
            <person name="Saito H."/>
            <person name="Sato R."/>
            <person name="Murakawa M."/>
            <person name="Ihara Y."/>
            <person name="Oshima-Yamada Y."/>
            <person name="Ohtaka K."/>
            <person name="Satoh M."/>
            <person name="Sonobe K."/>
            <person name="Ishii M."/>
            <person name="Ohtani R."/>
            <person name="Kanamori-Sato M."/>
            <person name="Honoki R."/>
            <person name="Miyazaki D."/>
            <person name="Mochizuki H."/>
            <person name="Umetsu J."/>
            <person name="Higashi K."/>
            <person name="Shibata D."/>
            <person name="Kamiya Y."/>
            <person name="Sato N."/>
            <person name="Nakamura Y."/>
            <person name="Tabata S."/>
            <person name="Ida S."/>
            <person name="Kurokawa K."/>
            <person name="Ohta H."/>
        </authorList>
    </citation>
    <scope>NUCLEOTIDE SEQUENCE [LARGE SCALE GENOMIC DNA]</scope>
    <source>
        <strain evidence="9 10">NIES-2285</strain>
    </source>
</reference>
<dbReference type="PANTHER" id="PTHR12154">
    <property type="entry name" value="GLYCOSYL TRANSFERASE-RELATED"/>
    <property type="match status" value="1"/>
</dbReference>
<comment type="subcellular location">
    <subcellularLocation>
        <location evidence="1">Endoplasmic reticulum membrane</location>
        <topology evidence="1">Single-pass membrane protein</topology>
    </subcellularLocation>
</comment>
<keyword evidence="6 8" id="KW-1133">Transmembrane helix</keyword>
<keyword evidence="9" id="KW-0808">Transferase</keyword>
<accession>A0A1Y1HQM2</accession>
<name>A0A1Y1HQM2_KLENI</name>
<evidence type="ECO:0000313" key="10">
    <source>
        <dbReference type="Proteomes" id="UP000054558"/>
    </source>
</evidence>
<feature type="transmembrane region" description="Helical" evidence="8">
    <location>
        <begin position="125"/>
        <end position="144"/>
    </location>
</feature>
<keyword evidence="7 8" id="KW-0472">Membrane</keyword>
<keyword evidence="5" id="KW-0256">Endoplasmic reticulum</keyword>
<evidence type="ECO:0000256" key="5">
    <source>
        <dbReference type="ARBA" id="ARBA00022824"/>
    </source>
</evidence>
<dbReference type="Gene3D" id="3.40.50.2000">
    <property type="entry name" value="Glycogen Phosphorylase B"/>
    <property type="match status" value="1"/>
</dbReference>
<dbReference type="OrthoDB" id="17098at2759"/>
<keyword evidence="10" id="KW-1185">Reference proteome</keyword>
<dbReference type="GO" id="GO:0016757">
    <property type="term" value="F:glycosyltransferase activity"/>
    <property type="evidence" value="ECO:0007669"/>
    <property type="project" value="UniProtKB-KW"/>
</dbReference>
<dbReference type="EMBL" id="DF236980">
    <property type="protein sequence ID" value="GAQ79489.1"/>
    <property type="molecule type" value="Genomic_DNA"/>
</dbReference>
<comment type="similarity">
    <text evidence="2">Belongs to the ALG14 family.</text>
</comment>
<keyword evidence="4 8" id="KW-0812">Transmembrane</keyword>
<evidence type="ECO:0000256" key="8">
    <source>
        <dbReference type="SAM" id="Phobius"/>
    </source>
</evidence>
<protein>
    <recommendedName>
        <fullName evidence="3">UDP-N-acetylglucosamine transferase subunit ALG14</fullName>
    </recommendedName>
</protein>
<organism evidence="9 10">
    <name type="scientific">Klebsormidium nitens</name>
    <name type="common">Green alga</name>
    <name type="synonym">Ulothrix nitens</name>
    <dbReference type="NCBI Taxonomy" id="105231"/>
    <lineage>
        <taxon>Eukaryota</taxon>
        <taxon>Viridiplantae</taxon>
        <taxon>Streptophyta</taxon>
        <taxon>Klebsormidiophyceae</taxon>
        <taxon>Klebsormidiales</taxon>
        <taxon>Klebsormidiaceae</taxon>
        <taxon>Klebsormidium</taxon>
    </lineage>
</organism>
<dbReference type="PANTHER" id="PTHR12154:SF4">
    <property type="entry name" value="UDP-N-ACETYLGLUCOSAMINE TRANSFERASE SUBUNIT ALG14 HOMOLOG"/>
    <property type="match status" value="1"/>
</dbReference>
<proteinExistence type="inferred from homology"/>
<dbReference type="OMA" id="CRIVFIE"/>
<dbReference type="GO" id="GO:0006488">
    <property type="term" value="P:dolichol-linked oligosaccharide biosynthetic process"/>
    <property type="evidence" value="ECO:0000318"/>
    <property type="project" value="GO_Central"/>
</dbReference>
<evidence type="ECO:0000313" key="9">
    <source>
        <dbReference type="EMBL" id="GAQ79489.1"/>
    </source>
</evidence>
<dbReference type="GO" id="GO:0043541">
    <property type="term" value="C:UDP-N-acetylglucosamine transferase complex"/>
    <property type="evidence" value="ECO:0000318"/>
    <property type="project" value="GO_Central"/>
</dbReference>
<evidence type="ECO:0000256" key="2">
    <source>
        <dbReference type="ARBA" id="ARBA00009731"/>
    </source>
</evidence>